<evidence type="ECO:0000256" key="10">
    <source>
        <dbReference type="ARBA" id="ARBA00048881"/>
    </source>
</evidence>
<evidence type="ECO:0000256" key="6">
    <source>
        <dbReference type="ARBA" id="ARBA00023008"/>
    </source>
</evidence>
<comment type="catalytic activity">
    <reaction evidence="10">
        <text>L-tyrosine + O2 = L-dopaquinone + H2O</text>
        <dbReference type="Rhea" id="RHEA:18117"/>
        <dbReference type="ChEBI" id="CHEBI:15377"/>
        <dbReference type="ChEBI" id="CHEBI:15379"/>
        <dbReference type="ChEBI" id="CHEBI:57924"/>
        <dbReference type="ChEBI" id="CHEBI:58315"/>
        <dbReference type="EC" id="1.14.18.1"/>
    </reaction>
</comment>
<dbReference type="PRINTS" id="PR00092">
    <property type="entry name" value="TYROSINASE"/>
</dbReference>
<dbReference type="Pfam" id="PF00264">
    <property type="entry name" value="Tyrosinase"/>
    <property type="match status" value="1"/>
</dbReference>
<evidence type="ECO:0000256" key="7">
    <source>
        <dbReference type="ARBA" id="ARBA00023033"/>
    </source>
</evidence>
<comment type="catalytic activity">
    <reaction evidence="9">
        <text>2 L-dopa + O2 = 2 L-dopaquinone + 2 H2O</text>
        <dbReference type="Rhea" id="RHEA:34287"/>
        <dbReference type="ChEBI" id="CHEBI:15377"/>
        <dbReference type="ChEBI" id="CHEBI:15379"/>
        <dbReference type="ChEBI" id="CHEBI:57504"/>
        <dbReference type="ChEBI" id="CHEBI:57924"/>
        <dbReference type="EC" id="1.14.18.1"/>
    </reaction>
</comment>
<dbReference type="InterPro" id="IPR002227">
    <property type="entry name" value="Tyrosinase_Cu-bd"/>
</dbReference>
<dbReference type="GO" id="GO:0046872">
    <property type="term" value="F:metal ion binding"/>
    <property type="evidence" value="ECO:0007669"/>
    <property type="project" value="UniProtKB-KW"/>
</dbReference>
<feature type="chain" id="PRO_5025563499" description="tyrosinase" evidence="11">
    <location>
        <begin position="18"/>
        <end position="613"/>
    </location>
</feature>
<organism evidence="13 14">
    <name type="scientific">Cercospora zeae-maydis SCOH1-5</name>
    <dbReference type="NCBI Taxonomy" id="717836"/>
    <lineage>
        <taxon>Eukaryota</taxon>
        <taxon>Fungi</taxon>
        <taxon>Dikarya</taxon>
        <taxon>Ascomycota</taxon>
        <taxon>Pezizomycotina</taxon>
        <taxon>Dothideomycetes</taxon>
        <taxon>Dothideomycetidae</taxon>
        <taxon>Mycosphaerellales</taxon>
        <taxon>Mycosphaerellaceae</taxon>
        <taxon>Cercospora</taxon>
    </lineage>
</organism>
<reference evidence="13" key="1">
    <citation type="journal article" date="2020" name="Stud. Mycol.">
        <title>101 Dothideomycetes genomes: a test case for predicting lifestyles and emergence of pathogens.</title>
        <authorList>
            <person name="Haridas S."/>
            <person name="Albert R."/>
            <person name="Binder M."/>
            <person name="Bloem J."/>
            <person name="Labutti K."/>
            <person name="Salamov A."/>
            <person name="Andreopoulos B."/>
            <person name="Baker S."/>
            <person name="Barry K."/>
            <person name="Bills G."/>
            <person name="Bluhm B."/>
            <person name="Cannon C."/>
            <person name="Castanera R."/>
            <person name="Culley D."/>
            <person name="Daum C."/>
            <person name="Ezra D."/>
            <person name="Gonzalez J."/>
            <person name="Henrissat B."/>
            <person name="Kuo A."/>
            <person name="Liang C."/>
            <person name="Lipzen A."/>
            <person name="Lutzoni F."/>
            <person name="Magnuson J."/>
            <person name="Mondo S."/>
            <person name="Nolan M."/>
            <person name="Ohm R."/>
            <person name="Pangilinan J."/>
            <person name="Park H.-J."/>
            <person name="Ramirez L."/>
            <person name="Alfaro M."/>
            <person name="Sun H."/>
            <person name="Tritt A."/>
            <person name="Yoshinaga Y."/>
            <person name="Zwiers L.-H."/>
            <person name="Turgeon B."/>
            <person name="Goodwin S."/>
            <person name="Spatafora J."/>
            <person name="Crous P."/>
            <person name="Grigoriev I."/>
        </authorList>
    </citation>
    <scope>NUCLEOTIDE SEQUENCE</scope>
    <source>
        <strain evidence="13">SCOH1-5</strain>
    </source>
</reference>
<proteinExistence type="inferred from homology"/>
<dbReference type="OrthoDB" id="6132182at2759"/>
<keyword evidence="14" id="KW-1185">Reference proteome</keyword>
<dbReference type="PROSITE" id="PS00498">
    <property type="entry name" value="TYROSINASE_2"/>
    <property type="match status" value="1"/>
</dbReference>
<comment type="cofactor">
    <cofactor evidence="1">
        <name>Cu(2+)</name>
        <dbReference type="ChEBI" id="CHEBI:29036"/>
    </cofactor>
</comment>
<comment type="similarity">
    <text evidence="2">Belongs to the tyrosinase family.</text>
</comment>
<dbReference type="AlphaFoldDB" id="A0A6A6F6K8"/>
<evidence type="ECO:0000256" key="5">
    <source>
        <dbReference type="ARBA" id="ARBA00023002"/>
    </source>
</evidence>
<dbReference type="GO" id="GO:0004503">
    <property type="term" value="F:tyrosinase activity"/>
    <property type="evidence" value="ECO:0007669"/>
    <property type="project" value="UniProtKB-EC"/>
</dbReference>
<feature type="domain" description="Tyrosinase copper-binding" evidence="12">
    <location>
        <begin position="293"/>
        <end position="304"/>
    </location>
</feature>
<gene>
    <name evidence="13" type="ORF">CERZMDRAFT_86904</name>
</gene>
<dbReference type="PANTHER" id="PTHR11474">
    <property type="entry name" value="TYROSINASE FAMILY MEMBER"/>
    <property type="match status" value="1"/>
</dbReference>
<dbReference type="EC" id="1.14.18.1" evidence="3"/>
<dbReference type="Gene3D" id="1.10.1280.10">
    <property type="entry name" value="Di-copper center containing domain from catechol oxidase"/>
    <property type="match status" value="1"/>
</dbReference>
<evidence type="ECO:0000256" key="2">
    <source>
        <dbReference type="ARBA" id="ARBA00009928"/>
    </source>
</evidence>
<feature type="signal peptide" evidence="11">
    <location>
        <begin position="1"/>
        <end position="17"/>
    </location>
</feature>
<keyword evidence="7" id="KW-0503">Monooxygenase</keyword>
<keyword evidence="5" id="KW-0560">Oxidoreductase</keyword>
<dbReference type="InterPro" id="IPR050316">
    <property type="entry name" value="Tyrosinase/Hemocyanin"/>
</dbReference>
<keyword evidence="11" id="KW-0732">Signal</keyword>
<keyword evidence="4" id="KW-0479">Metal-binding</keyword>
<evidence type="ECO:0000259" key="12">
    <source>
        <dbReference type="PROSITE" id="PS00498"/>
    </source>
</evidence>
<evidence type="ECO:0000256" key="8">
    <source>
        <dbReference type="ARBA" id="ARBA00023101"/>
    </source>
</evidence>
<protein>
    <recommendedName>
        <fullName evidence="3">tyrosinase</fullName>
        <ecNumber evidence="3">1.14.18.1</ecNumber>
    </recommendedName>
</protein>
<keyword evidence="8" id="KW-0470">Melanin biosynthesis</keyword>
<evidence type="ECO:0000256" key="3">
    <source>
        <dbReference type="ARBA" id="ARBA00011906"/>
    </source>
</evidence>
<dbReference type="PANTHER" id="PTHR11474:SF76">
    <property type="entry name" value="SHKT DOMAIN-CONTAINING PROTEIN"/>
    <property type="match status" value="1"/>
</dbReference>
<sequence length="613" mass="66364">MKFFVAFTFAQLGFASAYLPIPRRDISQSANASPPPRKEISSMSDDEFSLFALAMQRWQRASIGNVGGFYQVAGIHGAPHVYWDGNVYQSSTGQGNKDTGYCFHGTKDFYLWHRPYLALFEQQMQATASMIANNWSQANRTYFQGIARTLKFPYWDWAQNGGSIPSRISSSQITITSSNGSSATIANPLFSHTLVSGANLGTDVCPGGSSSTTCRGSSAQADMQKSGATLRRQTALLLNTANVCWNVFATYSSSERRASGCSSSSVNSLESIHNTVHNNICGTMCDLDTAAYDPIFWLHHANVDRIGALWNYLNPNVKVTSTKSNSGNFVFNAGINRDASFTYLPFRTSNGNTDWWSPSQLYDVRTSGYTYPEIADLPSVATLQSRVNAMYGNGRTQQTVSTSLRIRRDQATSLESRQAEASANLIDPPSVAAIAPFLATLISANGSYSEYNAEIDIRRSVAPGKSFNLHLFFGDVPTTLSNSDYLGAANRVGGFSISQAGSSNADSSATGIVSLTDALLNTLVAGGLRDLRPHTVRQFVRARMVWRLVTSDGQNIGGNYARRSGLQIRVRRSVVTPDLGAPRPVPVVEAPEALTDQPIDNTQAQALPAGVAA</sequence>
<evidence type="ECO:0000256" key="11">
    <source>
        <dbReference type="SAM" id="SignalP"/>
    </source>
</evidence>
<dbReference type="Proteomes" id="UP000799539">
    <property type="component" value="Unassembled WGS sequence"/>
</dbReference>
<name>A0A6A6F6K8_9PEZI</name>
<evidence type="ECO:0000313" key="13">
    <source>
        <dbReference type="EMBL" id="KAF2209585.1"/>
    </source>
</evidence>
<dbReference type="InterPro" id="IPR008922">
    <property type="entry name" value="Di-copper_centre_dom_sf"/>
</dbReference>
<keyword evidence="6" id="KW-0186">Copper</keyword>
<dbReference type="Pfam" id="PF18132">
    <property type="entry name" value="Tyrosinase_C"/>
    <property type="match status" value="1"/>
</dbReference>
<evidence type="ECO:0000313" key="14">
    <source>
        <dbReference type="Proteomes" id="UP000799539"/>
    </source>
</evidence>
<dbReference type="InterPro" id="IPR041640">
    <property type="entry name" value="Tyrosinase_C"/>
</dbReference>
<dbReference type="GO" id="GO:0042438">
    <property type="term" value="P:melanin biosynthetic process"/>
    <property type="evidence" value="ECO:0007669"/>
    <property type="project" value="UniProtKB-KW"/>
</dbReference>
<evidence type="ECO:0000256" key="1">
    <source>
        <dbReference type="ARBA" id="ARBA00001973"/>
    </source>
</evidence>
<evidence type="ECO:0000256" key="9">
    <source>
        <dbReference type="ARBA" id="ARBA00048233"/>
    </source>
</evidence>
<accession>A0A6A6F6K8</accession>
<dbReference type="EMBL" id="ML992686">
    <property type="protein sequence ID" value="KAF2209585.1"/>
    <property type="molecule type" value="Genomic_DNA"/>
</dbReference>
<evidence type="ECO:0000256" key="4">
    <source>
        <dbReference type="ARBA" id="ARBA00022723"/>
    </source>
</evidence>
<dbReference type="SUPFAM" id="SSF48056">
    <property type="entry name" value="Di-copper centre-containing domain"/>
    <property type="match status" value="1"/>
</dbReference>